<dbReference type="Gene3D" id="3.90.1470.20">
    <property type="match status" value="1"/>
</dbReference>
<protein>
    <submittedName>
        <fullName evidence="5">Inorganic pyrophosphatase 3</fullName>
    </submittedName>
</protein>
<dbReference type="GO" id="GO:0016791">
    <property type="term" value="F:phosphatase activity"/>
    <property type="evidence" value="ECO:0007669"/>
    <property type="project" value="InterPro"/>
</dbReference>
<comment type="caution">
    <text evidence="5">The sequence shown here is derived from an EMBL/GenBank/DDBJ whole genome shotgun (WGS) entry which is preliminary data.</text>
</comment>
<dbReference type="InterPro" id="IPR023214">
    <property type="entry name" value="HAD_sf"/>
</dbReference>
<comment type="cofactor">
    <cofactor evidence="1">
        <name>Mg(2+)</name>
        <dbReference type="ChEBI" id="CHEBI:18420"/>
    </cofactor>
</comment>
<evidence type="ECO:0000256" key="2">
    <source>
        <dbReference type="ARBA" id="ARBA00022723"/>
    </source>
</evidence>
<dbReference type="InterPro" id="IPR006384">
    <property type="entry name" value="HAD_hydro_PyrdxlP_Pase-like"/>
</dbReference>
<name>A0A0W8D6E0_PHYNI</name>
<gene>
    <name evidence="5" type="ORF">AM587_10017595</name>
</gene>
<keyword evidence="2" id="KW-0479">Metal-binding</keyword>
<keyword evidence="3" id="KW-0378">Hydrolase</keyword>
<proteinExistence type="predicted"/>
<dbReference type="PANTHER" id="PTHR20889:SF12">
    <property type="entry name" value="LP01149P"/>
    <property type="match status" value="1"/>
</dbReference>
<sequence>MGRADVLVLFAFDNVLVDVDSDIHIARALDADLVNTIWSKNAADKKIDRAKTMDEFFVELAKHHPEVTHEDIRNAAQRLPFSQSILDAVRLVVDDFGATCKIVSDSTVFGVRSFLEHHGLADQVSEVVANSTHFEDGGKVLRVRPYHGNHLAPHGCRNCPNNLCKGVVLERILQQHRYARVLYVGGDVGDFCPSTKLAADDVVFARCSGENELLTLLNENPDQIQAHIRQWKTGEDVLAYFRNFFYRQYAECRQANASDTLIYAEQDGNFSVPTPMPREIGDLLVVFDFDDSLVNEDSDVFVFGSFHPELCQTAYERHANKPIWPSVFDDMLQVLSTEKPHVTPELIRETVAQIPIQARMIDAIRMAVDLFGAEVKVISDGNTFYIESMLQHRELSEHVKEVFANPVEHETLDDGRTRLRIRPYHADHLDPHGCTWCPTNMCKGSILDSIRNGKAYSRVIYVGDGTGDFCPASRLTENDVVLARSHLVNGNPYGLQRRINENPGIVHAPVVSWSTGYDIYRRFAQFCPSPYVSPRTIPRISGSVLVVFDYDWSLINENSDTFIFQQLYPELLGTLRERRKTQPSWTKIMDDMLGVLAEDKSDITPDMIRDTVARVPIQSHMLDALRLAAEIYNADVKIVSDANSVYIESMLELRGLTQDVNEVITNPASFETLENGRSRLRVRPYHGEAFEAHGCEWCPTNMCKGRIVDILRKAHPYSSVLYVGDGSGDFCAATHLTKFSVRKIPTGFKMASMKLGTHLNADVLVLFAFNHTLVDVDSNVHIARALDADLVNTIWSKNAADKKIDRAKTMDEFFVELAKHHPEVTHEDIRNAAQRLPFSQSILDAVRLVVDDFGATCKIVSDSTVFGVRSFLEHHGLADQVSEVVANSTHFEDGGKVLRVRPYHGNHLAPHGCRNCPNNLCKGVVLERILQQHRYSKVLYVGGGIEDFCPSTKVPNDITVIARNEVLSLPNTFPDTVQVQQWKAGDDVLSLLRNFFHQYPSKQVAKASVKTFSPISQVFSGSGQVLVVFDFDESLVNKDSDRFAFQCFHPELIKTLEERHALNPVWPSVFDELHQILANEKPELTPELICARVAQIPIQNRMVDAVRMAVEQFGAEVKIISDGNSLFIEKALKFHGLAPYINEVLTNQADLETMDNGRTRIRLRPHHDQPMNCSWCPSNLCKGSILDSIRNKKQYSHVLYVGDGIGDFCPASRLTKNDVVFARADEVDGRSYGLQKRIDSNPTLIKASVVPWNTGDDIYRHFAQVLHAQT</sequence>
<dbReference type="Pfam" id="PF06888">
    <property type="entry name" value="Put_Phosphatase"/>
    <property type="match status" value="5"/>
</dbReference>
<dbReference type="NCBIfam" id="TIGR01488">
    <property type="entry name" value="HAD-SF-IB"/>
    <property type="match status" value="3"/>
</dbReference>
<dbReference type="SUPFAM" id="SSF56784">
    <property type="entry name" value="HAD-like"/>
    <property type="match status" value="5"/>
</dbReference>
<dbReference type="AlphaFoldDB" id="A0A0W8D6E0"/>
<evidence type="ECO:0000313" key="6">
    <source>
        <dbReference type="Proteomes" id="UP000052943"/>
    </source>
</evidence>
<dbReference type="InterPro" id="IPR036412">
    <property type="entry name" value="HAD-like_sf"/>
</dbReference>
<dbReference type="STRING" id="4790.A0A0W8D6E0"/>
<dbReference type="NCBIfam" id="TIGR01489">
    <property type="entry name" value="DKMTPPase-SF"/>
    <property type="match status" value="5"/>
</dbReference>
<dbReference type="PANTHER" id="PTHR20889">
    <property type="entry name" value="PHOSPHATASE, ORPHAN 1, 2"/>
    <property type="match status" value="1"/>
</dbReference>
<evidence type="ECO:0000256" key="3">
    <source>
        <dbReference type="ARBA" id="ARBA00022801"/>
    </source>
</evidence>
<dbReference type="GO" id="GO:0046872">
    <property type="term" value="F:metal ion binding"/>
    <property type="evidence" value="ECO:0007669"/>
    <property type="project" value="UniProtKB-KW"/>
</dbReference>
<dbReference type="EMBL" id="LNFO01001386">
    <property type="protein sequence ID" value="KUF91969.1"/>
    <property type="molecule type" value="Genomic_DNA"/>
</dbReference>
<dbReference type="InterPro" id="IPR016965">
    <property type="entry name" value="Pase_PHOSPHO-typ"/>
</dbReference>
<organism evidence="5 6">
    <name type="scientific">Phytophthora nicotianae</name>
    <name type="common">Potato buckeye rot agent</name>
    <name type="synonym">Phytophthora parasitica</name>
    <dbReference type="NCBI Taxonomy" id="4792"/>
    <lineage>
        <taxon>Eukaryota</taxon>
        <taxon>Sar</taxon>
        <taxon>Stramenopiles</taxon>
        <taxon>Oomycota</taxon>
        <taxon>Peronosporomycetes</taxon>
        <taxon>Peronosporales</taxon>
        <taxon>Peronosporaceae</taxon>
        <taxon>Phytophthora</taxon>
    </lineage>
</organism>
<reference evidence="5 6" key="1">
    <citation type="submission" date="2015-11" db="EMBL/GenBank/DDBJ databases">
        <title>Genomes and virulence difference between two physiological races of Phytophthora nicotianae.</title>
        <authorList>
            <person name="Liu H."/>
            <person name="Ma X."/>
            <person name="Yu H."/>
            <person name="Fang D."/>
            <person name="Li Y."/>
            <person name="Wang X."/>
            <person name="Wang W."/>
            <person name="Dong Y."/>
            <person name="Xiao B."/>
        </authorList>
    </citation>
    <scope>NUCLEOTIDE SEQUENCE [LARGE SCALE GENOMIC DNA]</scope>
    <source>
        <strain evidence="6">race 0</strain>
    </source>
</reference>
<keyword evidence="4" id="KW-0460">Magnesium</keyword>
<evidence type="ECO:0000313" key="5">
    <source>
        <dbReference type="EMBL" id="KUF91969.1"/>
    </source>
</evidence>
<dbReference type="Proteomes" id="UP000052943">
    <property type="component" value="Unassembled WGS sequence"/>
</dbReference>
<dbReference type="OrthoDB" id="10267182at2759"/>
<accession>A0A0W8D6E0</accession>
<evidence type="ECO:0000256" key="4">
    <source>
        <dbReference type="ARBA" id="ARBA00022842"/>
    </source>
</evidence>
<evidence type="ECO:0000256" key="1">
    <source>
        <dbReference type="ARBA" id="ARBA00001946"/>
    </source>
</evidence>
<dbReference type="Gene3D" id="3.40.50.1000">
    <property type="entry name" value="HAD superfamily/HAD-like"/>
    <property type="match status" value="5"/>
</dbReference>